<feature type="domain" description="NlpC/P60" evidence="5">
    <location>
        <begin position="177"/>
        <end position="301"/>
    </location>
</feature>
<dbReference type="AlphaFoldDB" id="A0A0J8ATQ9"/>
<sequence length="302" mass="32344">MNGIITPLRNGPPERTRFELDGRSVALDRRIHAARGDLADLSLAGVLFSAHYARAVPLTCVAPGAAITSAPTPTAEAVSELLRGETFHALDVMTDWAWGFCGHDGYVGYIRRDALDILETPSHRIMVESAPLFSAADIKSSIAEHWPSGALFSGVVQGDFIACAEGFVHIRHAQPIDAKSSDWVSVAERYLGQPYVWGGRGHRGIDCSGLVQAALGQAGISVPRDTDLQCEGIGMPIDGDAALQRGDLVFFPGHVGIMADAKTLLHANAYWMAVVKEPLADVVARLADAHPQPIIARRRISA</sequence>
<keyword evidence="7" id="KW-1185">Reference proteome</keyword>
<evidence type="ECO:0000256" key="4">
    <source>
        <dbReference type="ARBA" id="ARBA00022807"/>
    </source>
</evidence>
<dbReference type="GO" id="GO:0006508">
    <property type="term" value="P:proteolysis"/>
    <property type="evidence" value="ECO:0007669"/>
    <property type="project" value="UniProtKB-KW"/>
</dbReference>
<name>A0A0J8ATQ9_9SPHN</name>
<dbReference type="PROSITE" id="PS51935">
    <property type="entry name" value="NLPC_P60"/>
    <property type="match status" value="1"/>
</dbReference>
<evidence type="ECO:0000259" key="5">
    <source>
        <dbReference type="PROSITE" id="PS51935"/>
    </source>
</evidence>
<dbReference type="GO" id="GO:0008234">
    <property type="term" value="F:cysteine-type peptidase activity"/>
    <property type="evidence" value="ECO:0007669"/>
    <property type="project" value="UniProtKB-KW"/>
</dbReference>
<dbReference type="Pfam" id="PF18348">
    <property type="entry name" value="SH3_16"/>
    <property type="match status" value="1"/>
</dbReference>
<evidence type="ECO:0000313" key="7">
    <source>
        <dbReference type="Proteomes" id="UP000052232"/>
    </source>
</evidence>
<dbReference type="Gene3D" id="3.90.1720.10">
    <property type="entry name" value="endopeptidase domain like (from Nostoc punctiforme)"/>
    <property type="match status" value="1"/>
</dbReference>
<dbReference type="Proteomes" id="UP000052232">
    <property type="component" value="Unassembled WGS sequence"/>
</dbReference>
<dbReference type="InterPro" id="IPR038765">
    <property type="entry name" value="Papain-like_cys_pep_sf"/>
</dbReference>
<dbReference type="Pfam" id="PF00877">
    <property type="entry name" value="NLPC_P60"/>
    <property type="match status" value="1"/>
</dbReference>
<dbReference type="PANTHER" id="PTHR47359:SF3">
    <property type="entry name" value="NLP_P60 DOMAIN-CONTAINING PROTEIN-RELATED"/>
    <property type="match status" value="1"/>
</dbReference>
<dbReference type="STRING" id="1420583.V473_05455"/>
<organism evidence="6 7">
    <name type="scientific">Sphingobium cupriresistens LL01</name>
    <dbReference type="NCBI Taxonomy" id="1420583"/>
    <lineage>
        <taxon>Bacteria</taxon>
        <taxon>Pseudomonadati</taxon>
        <taxon>Pseudomonadota</taxon>
        <taxon>Alphaproteobacteria</taxon>
        <taxon>Sphingomonadales</taxon>
        <taxon>Sphingomonadaceae</taxon>
        <taxon>Sphingobium</taxon>
    </lineage>
</organism>
<keyword evidence="4" id="KW-0788">Thiol protease</keyword>
<evidence type="ECO:0000256" key="1">
    <source>
        <dbReference type="ARBA" id="ARBA00007074"/>
    </source>
</evidence>
<reference evidence="6 7" key="1">
    <citation type="journal article" date="2015" name="G3 (Bethesda)">
        <title>Insights into Ongoing Evolution of the Hexachlorocyclohexane Catabolic Pathway from Comparative Genomics of Ten Sphingomonadaceae Strains.</title>
        <authorList>
            <person name="Pearce S.L."/>
            <person name="Oakeshott J.G."/>
            <person name="Pandey G."/>
        </authorList>
    </citation>
    <scope>NUCLEOTIDE SEQUENCE [LARGE SCALE GENOMIC DNA]</scope>
    <source>
        <strain evidence="6 7">LL01</strain>
    </source>
</reference>
<dbReference type="EMBL" id="JACT01000001">
    <property type="protein sequence ID" value="KMS57660.1"/>
    <property type="molecule type" value="Genomic_DNA"/>
</dbReference>
<comment type="caution">
    <text evidence="6">The sequence shown here is derived from an EMBL/GenBank/DDBJ whole genome shotgun (WGS) entry which is preliminary data.</text>
</comment>
<dbReference type="SUPFAM" id="SSF54001">
    <property type="entry name" value="Cysteine proteinases"/>
    <property type="match status" value="1"/>
</dbReference>
<evidence type="ECO:0000256" key="2">
    <source>
        <dbReference type="ARBA" id="ARBA00022670"/>
    </source>
</evidence>
<dbReference type="PATRIC" id="fig|1420583.3.peg.1098"/>
<evidence type="ECO:0000256" key="3">
    <source>
        <dbReference type="ARBA" id="ARBA00022801"/>
    </source>
</evidence>
<accession>A0A0J8ATQ9</accession>
<dbReference type="InterPro" id="IPR000064">
    <property type="entry name" value="NLP_P60_dom"/>
</dbReference>
<protein>
    <submittedName>
        <fullName evidence="6">Glycoside hydrolase</fullName>
    </submittedName>
</protein>
<keyword evidence="3 6" id="KW-0378">Hydrolase</keyword>
<dbReference type="RefSeq" id="WP_066601256.1">
    <property type="nucleotide sequence ID" value="NZ_KQ130434.1"/>
</dbReference>
<dbReference type="InterPro" id="IPR041382">
    <property type="entry name" value="SH3_16"/>
</dbReference>
<dbReference type="PANTHER" id="PTHR47359">
    <property type="entry name" value="PEPTIDOGLYCAN DL-ENDOPEPTIDASE CWLO"/>
    <property type="match status" value="1"/>
</dbReference>
<proteinExistence type="inferred from homology"/>
<keyword evidence="2" id="KW-0645">Protease</keyword>
<evidence type="ECO:0000313" key="6">
    <source>
        <dbReference type="EMBL" id="KMS57660.1"/>
    </source>
</evidence>
<dbReference type="InterPro" id="IPR051794">
    <property type="entry name" value="PG_Endopeptidase_C40"/>
</dbReference>
<gene>
    <name evidence="6" type="ORF">V473_05455</name>
</gene>
<comment type="similarity">
    <text evidence="1">Belongs to the peptidase C40 family.</text>
</comment>